<proteinExistence type="predicted"/>
<protein>
    <recommendedName>
        <fullName evidence="4">Diguanylate cyclase</fullName>
    </recommendedName>
</protein>
<gene>
    <name evidence="2" type="ORF">Bxe_A2611</name>
    <name evidence="1" type="ORF">Bxe_A4542</name>
</gene>
<evidence type="ECO:0000313" key="1">
    <source>
        <dbReference type="EMBL" id="ABE30340.1"/>
    </source>
</evidence>
<dbReference type="EMBL" id="CP000270">
    <property type="protein sequence ID" value="ABE30340.1"/>
    <property type="molecule type" value="Genomic_DNA"/>
</dbReference>
<evidence type="ECO:0000313" key="3">
    <source>
        <dbReference type="Proteomes" id="UP000001817"/>
    </source>
</evidence>
<name>Q13ZW9_PARXL</name>
<accession>Q13ZW9</accession>
<dbReference type="AlphaFoldDB" id="Q13ZW9"/>
<dbReference type="KEGG" id="bxe:Bxe_A2611"/>
<evidence type="ECO:0008006" key="4">
    <source>
        <dbReference type="Google" id="ProtNLM"/>
    </source>
</evidence>
<organism evidence="2 3">
    <name type="scientific">Paraburkholderia xenovorans (strain LB400)</name>
    <dbReference type="NCBI Taxonomy" id="266265"/>
    <lineage>
        <taxon>Bacteria</taxon>
        <taxon>Pseudomonadati</taxon>
        <taxon>Pseudomonadota</taxon>
        <taxon>Betaproteobacteria</taxon>
        <taxon>Burkholderiales</taxon>
        <taxon>Burkholderiaceae</taxon>
        <taxon>Paraburkholderia</taxon>
    </lineage>
</organism>
<dbReference type="KEGG" id="bxb:DR64_305"/>
<dbReference type="RefSeq" id="WP_011488035.1">
    <property type="nucleotide sequence ID" value="NC_007951.1"/>
</dbReference>
<dbReference type="eggNOG" id="ENOG50307EB">
    <property type="taxonomic scope" value="Bacteria"/>
</dbReference>
<reference evidence="2 3" key="1">
    <citation type="journal article" date="2006" name="Proc. Natl. Acad. Sci. U.S.A.">
        <title>Burkholderia xenovorans LB400 harbors a multi-replicon, 9.73-Mbp genome shaped for versatility.</title>
        <authorList>
            <person name="Chain P.S."/>
            <person name="Denef V.J."/>
            <person name="Konstantinidis K.T."/>
            <person name="Vergez L.M."/>
            <person name="Agullo L."/>
            <person name="Reyes V.L."/>
            <person name="Hauser L."/>
            <person name="Cordova M."/>
            <person name="Gomez L."/>
            <person name="Gonzalez M."/>
            <person name="Land M."/>
            <person name="Lao V."/>
            <person name="Larimer F."/>
            <person name="LiPuma J.J."/>
            <person name="Mahenthiralingam E."/>
            <person name="Malfatti S.A."/>
            <person name="Marx C.J."/>
            <person name="Parnell J.J."/>
            <person name="Ramette A."/>
            <person name="Richardson P."/>
            <person name="Seeger M."/>
            <person name="Smith D."/>
            <person name="Spilker T."/>
            <person name="Sul W.J."/>
            <person name="Tsoi T.V."/>
            <person name="Ulrich L.E."/>
            <person name="Zhulin I.B."/>
            <person name="Tiedje J.M."/>
        </authorList>
    </citation>
    <scope>NUCLEOTIDE SEQUENCE [LARGE SCALE GENOMIC DNA]</scope>
    <source>
        <strain evidence="2 3">LB400</strain>
    </source>
</reference>
<keyword evidence="3" id="KW-1185">Reference proteome</keyword>
<evidence type="ECO:0000313" key="2">
    <source>
        <dbReference type="EMBL" id="ABE30370.1"/>
    </source>
</evidence>
<dbReference type="Proteomes" id="UP000001817">
    <property type="component" value="Chromosome 1"/>
</dbReference>
<sequence>MNLHDILQRQMDAVGLPLYAITVSAVPQTNTPLLAILHWHGFRRATPVTIPGIEIPPRPVASSAIQVSERWGSFEVIDHALLDVAWQLGAWDLERLERRPCNTIGAPAGEALACRQAFGEYVDDRNGETRLVDEAPYREKLMRLAAENGYMRWTFRPVKGGIWQTVGDPDDTLQPDGGRRPPCPVLPQKTGRRNRVVYRLGRVRRIILP</sequence>
<dbReference type="PATRIC" id="fig|266265.5.peg.1877"/>
<dbReference type="STRING" id="266265.Bxe_A2611"/>
<dbReference type="EMBL" id="CP000270">
    <property type="protein sequence ID" value="ABE30370.1"/>
    <property type="molecule type" value="Genomic_DNA"/>
</dbReference>
<dbReference type="OrthoDB" id="8534240at2"/>
<reference evidence="2" key="2">
    <citation type="submission" date="2006-03" db="EMBL/GenBank/DDBJ databases">
        <title>Complete sequence of Chromosome 1 of Burkholderia xenovorans LB400.</title>
        <authorList>
            <consortium name="US DOE Joint Genome Institute"/>
            <person name="Copeland A."/>
            <person name="Lucas S."/>
            <person name="Lapidus A."/>
            <person name="Barry K."/>
            <person name="Detter J.C."/>
            <person name="Glavina del Rio T."/>
            <person name="Hammon N."/>
            <person name="Israni S."/>
            <person name="Pitluck S."/>
            <person name="Chain P."/>
            <person name="Malfatti S."/>
            <person name="Shin M."/>
            <person name="Vergez L."/>
            <person name="Schmutz J."/>
            <person name="Larimer F."/>
            <person name="Land M."/>
            <person name="Kyrpides N."/>
            <person name="Lykidis A."/>
            <person name="Richardson P."/>
        </authorList>
    </citation>
    <scope>NUCLEOTIDE SEQUENCE</scope>
    <source>
        <strain evidence="2">LB400</strain>
    </source>
</reference>
<dbReference type="KEGG" id="bxe:Bxe_A4542"/>